<protein>
    <recommendedName>
        <fullName evidence="2">NADH:ubiquinone reductase (H(+)-translocating)</fullName>
        <ecNumber evidence="2">7.1.1.2</ecNumber>
    </recommendedName>
</protein>
<dbReference type="AlphaFoldDB" id="A0A183HBA8"/>
<accession>A0A183HBA8</accession>
<feature type="domain" description="NADH:quinone oxidoreductase/Mrp antiporter transmembrane" evidence="4">
    <location>
        <begin position="1"/>
        <end position="37"/>
    </location>
</feature>
<reference evidence="7" key="1">
    <citation type="submission" date="2016-06" db="UniProtKB">
        <authorList>
            <consortium name="WormBaseParasite"/>
        </authorList>
    </citation>
    <scope>IDENTIFICATION</scope>
</reference>
<dbReference type="STRING" id="387005.A0A183HBA8"/>
<dbReference type="Proteomes" id="UP000267606">
    <property type="component" value="Unassembled WGS sequence"/>
</dbReference>
<dbReference type="EMBL" id="UZAJ01003795">
    <property type="protein sequence ID" value="VDO40986.1"/>
    <property type="molecule type" value="Genomic_DNA"/>
</dbReference>
<evidence type="ECO:0000313" key="6">
    <source>
        <dbReference type="Proteomes" id="UP000267606"/>
    </source>
</evidence>
<evidence type="ECO:0000256" key="1">
    <source>
        <dbReference type="ARBA" id="ARBA00003257"/>
    </source>
</evidence>
<gene>
    <name evidence="5" type="ORF">OFLC_LOCUS4770</name>
</gene>
<dbReference type="InterPro" id="IPR001750">
    <property type="entry name" value="ND/Mrp_TM"/>
</dbReference>
<reference evidence="5 6" key="2">
    <citation type="submission" date="2018-11" db="EMBL/GenBank/DDBJ databases">
        <authorList>
            <consortium name="Pathogen Informatics"/>
        </authorList>
    </citation>
    <scope>NUCLEOTIDE SEQUENCE [LARGE SCALE GENOMIC DNA]</scope>
</reference>
<evidence type="ECO:0000313" key="5">
    <source>
        <dbReference type="EMBL" id="VDO40986.1"/>
    </source>
</evidence>
<comment type="catalytic activity">
    <reaction evidence="3">
        <text>a ubiquinone + NADH + 5 H(+)(in) = a ubiquinol + NAD(+) + 4 H(+)(out)</text>
        <dbReference type="Rhea" id="RHEA:29091"/>
        <dbReference type="Rhea" id="RHEA-COMP:9565"/>
        <dbReference type="Rhea" id="RHEA-COMP:9566"/>
        <dbReference type="ChEBI" id="CHEBI:15378"/>
        <dbReference type="ChEBI" id="CHEBI:16389"/>
        <dbReference type="ChEBI" id="CHEBI:17976"/>
        <dbReference type="ChEBI" id="CHEBI:57540"/>
        <dbReference type="ChEBI" id="CHEBI:57945"/>
        <dbReference type="EC" id="7.1.1.2"/>
    </reaction>
</comment>
<dbReference type="GO" id="GO:0008137">
    <property type="term" value="F:NADH dehydrogenase (ubiquinone) activity"/>
    <property type="evidence" value="ECO:0007669"/>
    <property type="project" value="UniProtKB-EC"/>
</dbReference>
<evidence type="ECO:0000256" key="3">
    <source>
        <dbReference type="ARBA" id="ARBA00049551"/>
    </source>
</evidence>
<proteinExistence type="predicted"/>
<comment type="function">
    <text evidence="1">Core subunit of the mitochondrial membrane respiratory chain NADH dehydrogenase (Complex I) that is believed to belong to the minimal assembly required for catalysis. Complex I functions in the transfer of electrons from NADH to the respiratory chain. The immediate electron acceptor for the enzyme is believed to be ubiquinone.</text>
</comment>
<dbReference type="Pfam" id="PF00361">
    <property type="entry name" value="Proton_antipo_M"/>
    <property type="match status" value="1"/>
</dbReference>
<evidence type="ECO:0000259" key="4">
    <source>
        <dbReference type="Pfam" id="PF00361"/>
    </source>
</evidence>
<keyword evidence="6" id="KW-1185">Reference proteome</keyword>
<dbReference type="WBParaSite" id="OFLC_0000476901-mRNA-1">
    <property type="protein sequence ID" value="OFLC_0000476901-mRNA-1"/>
    <property type="gene ID" value="OFLC_0000476901"/>
</dbReference>
<name>A0A183HBA8_9BILA</name>
<sequence>MPKVHVEAPTSASMILARVMLKLGGSGICRIMKSLNFFGFEILSDCKSLAAYSSICRMGFVLLLALISHHQMY</sequence>
<organism evidence="7">
    <name type="scientific">Onchocerca flexuosa</name>
    <dbReference type="NCBI Taxonomy" id="387005"/>
    <lineage>
        <taxon>Eukaryota</taxon>
        <taxon>Metazoa</taxon>
        <taxon>Ecdysozoa</taxon>
        <taxon>Nematoda</taxon>
        <taxon>Chromadorea</taxon>
        <taxon>Rhabditida</taxon>
        <taxon>Spirurina</taxon>
        <taxon>Spiruromorpha</taxon>
        <taxon>Filarioidea</taxon>
        <taxon>Onchocercidae</taxon>
        <taxon>Onchocerca</taxon>
    </lineage>
</organism>
<evidence type="ECO:0000313" key="7">
    <source>
        <dbReference type="WBParaSite" id="OFLC_0000476901-mRNA-1"/>
    </source>
</evidence>
<evidence type="ECO:0000256" key="2">
    <source>
        <dbReference type="ARBA" id="ARBA00012944"/>
    </source>
</evidence>
<dbReference type="EC" id="7.1.1.2" evidence="2"/>